<accession>A0A9W9F966</accession>
<name>A0A9W9F966_9EURO</name>
<protein>
    <submittedName>
        <fullName evidence="1">Uncharacterized protein</fullName>
    </submittedName>
</protein>
<evidence type="ECO:0000313" key="2">
    <source>
        <dbReference type="Proteomes" id="UP001141434"/>
    </source>
</evidence>
<comment type="caution">
    <text evidence="1">The sequence shown here is derived from an EMBL/GenBank/DDBJ whole genome shotgun (WGS) entry which is preliminary data.</text>
</comment>
<dbReference type="EMBL" id="JAPMSZ010000007">
    <property type="protein sequence ID" value="KAJ5095779.1"/>
    <property type="molecule type" value="Genomic_DNA"/>
</dbReference>
<proteinExistence type="predicted"/>
<dbReference type="OrthoDB" id="4508307at2759"/>
<organism evidence="1 2">
    <name type="scientific">Penicillium alfredii</name>
    <dbReference type="NCBI Taxonomy" id="1506179"/>
    <lineage>
        <taxon>Eukaryota</taxon>
        <taxon>Fungi</taxon>
        <taxon>Dikarya</taxon>
        <taxon>Ascomycota</taxon>
        <taxon>Pezizomycotina</taxon>
        <taxon>Eurotiomycetes</taxon>
        <taxon>Eurotiomycetidae</taxon>
        <taxon>Eurotiales</taxon>
        <taxon>Aspergillaceae</taxon>
        <taxon>Penicillium</taxon>
    </lineage>
</organism>
<dbReference type="AlphaFoldDB" id="A0A9W9F966"/>
<dbReference type="Proteomes" id="UP001141434">
    <property type="component" value="Unassembled WGS sequence"/>
</dbReference>
<dbReference type="GeneID" id="81394885"/>
<reference evidence="1" key="2">
    <citation type="journal article" date="2023" name="IMA Fungus">
        <title>Comparative genomic study of the Penicillium genus elucidates a diverse pangenome and 15 lateral gene transfer events.</title>
        <authorList>
            <person name="Petersen C."/>
            <person name="Sorensen T."/>
            <person name="Nielsen M.R."/>
            <person name="Sondergaard T.E."/>
            <person name="Sorensen J.L."/>
            <person name="Fitzpatrick D.A."/>
            <person name="Frisvad J.C."/>
            <person name="Nielsen K.L."/>
        </authorList>
    </citation>
    <scope>NUCLEOTIDE SEQUENCE</scope>
    <source>
        <strain evidence="1">IBT 34128</strain>
    </source>
</reference>
<keyword evidence="2" id="KW-1185">Reference proteome</keyword>
<gene>
    <name evidence="1" type="ORF">NUU61_005135</name>
</gene>
<reference evidence="1" key="1">
    <citation type="submission" date="2022-11" db="EMBL/GenBank/DDBJ databases">
        <authorList>
            <person name="Petersen C."/>
        </authorList>
    </citation>
    <scope>NUCLEOTIDE SEQUENCE</scope>
    <source>
        <strain evidence="1">IBT 34128</strain>
    </source>
</reference>
<evidence type="ECO:0000313" key="1">
    <source>
        <dbReference type="EMBL" id="KAJ5095779.1"/>
    </source>
</evidence>
<sequence>MCLYRGTWYPDCNHIRFELHLFCRELLRQLNRINSAEERANLALPFDADTAGCAPHVALADAVVGRGDPWRSNVVAWVTSLEEVCPDCEG</sequence>
<dbReference type="RefSeq" id="XP_056511330.1">
    <property type="nucleotide sequence ID" value="XM_056655717.1"/>
</dbReference>